<protein>
    <submittedName>
        <fullName evidence="7">TspO and MBR related proteins</fullName>
    </submittedName>
</protein>
<sequence length="166" mass="18410">METRTLAHRLPDAGSILTALGFVLLVNLVGALPSVFFSPDTPWFRSLEKPWLYPPTIAFPVVWTLLFSLLGVALWLVWRSDADGRRLALGLFVGQMSLNVAWTPAFFGLEAPLVALGIILALWAFVAGTVVAFRRVDRRAAALLVPYLAWVTFAAVLNYELWRLNA</sequence>
<dbReference type="PANTHER" id="PTHR10057">
    <property type="entry name" value="PERIPHERAL-TYPE BENZODIAZEPINE RECEPTOR"/>
    <property type="match status" value="1"/>
</dbReference>
<feature type="transmembrane region" description="Helical" evidence="6">
    <location>
        <begin position="140"/>
        <end position="159"/>
    </location>
</feature>
<dbReference type="Pfam" id="PF03073">
    <property type="entry name" value="TspO_MBR"/>
    <property type="match status" value="1"/>
</dbReference>
<dbReference type="EMBL" id="FOFD01000003">
    <property type="protein sequence ID" value="SEQ80305.1"/>
    <property type="molecule type" value="Genomic_DNA"/>
</dbReference>
<evidence type="ECO:0000256" key="5">
    <source>
        <dbReference type="ARBA" id="ARBA00023136"/>
    </source>
</evidence>
<keyword evidence="5 6" id="KW-0472">Membrane</keyword>
<evidence type="ECO:0000256" key="3">
    <source>
        <dbReference type="ARBA" id="ARBA00022692"/>
    </source>
</evidence>
<accession>A0A1H9J110</accession>
<dbReference type="PIRSF" id="PIRSF005859">
    <property type="entry name" value="PBR"/>
    <property type="match status" value="1"/>
</dbReference>
<evidence type="ECO:0000256" key="1">
    <source>
        <dbReference type="ARBA" id="ARBA00004141"/>
    </source>
</evidence>
<feature type="transmembrane region" description="Helical" evidence="6">
    <location>
        <begin position="12"/>
        <end position="37"/>
    </location>
</feature>
<dbReference type="CDD" id="cd15904">
    <property type="entry name" value="TSPO_MBR"/>
    <property type="match status" value="1"/>
</dbReference>
<dbReference type="GO" id="GO:0033013">
    <property type="term" value="P:tetrapyrrole metabolic process"/>
    <property type="evidence" value="ECO:0007669"/>
    <property type="project" value="UniProtKB-ARBA"/>
</dbReference>
<evidence type="ECO:0000256" key="2">
    <source>
        <dbReference type="ARBA" id="ARBA00007524"/>
    </source>
</evidence>
<dbReference type="OrthoDB" id="212929at2157"/>
<comment type="subcellular location">
    <subcellularLocation>
        <location evidence="1">Membrane</location>
        <topology evidence="1">Multi-pass membrane protein</topology>
    </subcellularLocation>
</comment>
<dbReference type="AlphaFoldDB" id="A0A1H9J110"/>
<proteinExistence type="inferred from homology"/>
<reference evidence="8" key="1">
    <citation type="submission" date="2016-10" db="EMBL/GenBank/DDBJ databases">
        <authorList>
            <person name="Varghese N."/>
            <person name="Submissions S."/>
        </authorList>
    </citation>
    <scope>NUCLEOTIDE SEQUENCE [LARGE SCALE GENOMIC DNA]</scope>
    <source>
        <strain evidence="8">DSM 25055</strain>
    </source>
</reference>
<keyword evidence="3 6" id="KW-0812">Transmembrane</keyword>
<evidence type="ECO:0000313" key="7">
    <source>
        <dbReference type="EMBL" id="SEQ80305.1"/>
    </source>
</evidence>
<dbReference type="GO" id="GO:0016020">
    <property type="term" value="C:membrane"/>
    <property type="evidence" value="ECO:0007669"/>
    <property type="project" value="UniProtKB-SubCell"/>
</dbReference>
<dbReference type="FunFam" id="1.20.1260.100:FF:000001">
    <property type="entry name" value="translocator protein 2"/>
    <property type="match status" value="1"/>
</dbReference>
<dbReference type="InterPro" id="IPR038330">
    <property type="entry name" value="TspO/MBR-related_sf"/>
</dbReference>
<feature type="transmembrane region" description="Helical" evidence="6">
    <location>
        <begin position="57"/>
        <end position="78"/>
    </location>
</feature>
<dbReference type="PANTHER" id="PTHR10057:SF0">
    <property type="entry name" value="TRANSLOCATOR PROTEIN"/>
    <property type="match status" value="1"/>
</dbReference>
<keyword evidence="4 6" id="KW-1133">Transmembrane helix</keyword>
<feature type="transmembrane region" description="Helical" evidence="6">
    <location>
        <begin position="87"/>
        <end position="107"/>
    </location>
</feature>
<organism evidence="7 8">
    <name type="scientific">Natrinema salaciae</name>
    <dbReference type="NCBI Taxonomy" id="1186196"/>
    <lineage>
        <taxon>Archaea</taxon>
        <taxon>Methanobacteriati</taxon>
        <taxon>Methanobacteriota</taxon>
        <taxon>Stenosarchaea group</taxon>
        <taxon>Halobacteria</taxon>
        <taxon>Halobacteriales</taxon>
        <taxon>Natrialbaceae</taxon>
        <taxon>Natrinema</taxon>
    </lineage>
</organism>
<dbReference type="RefSeq" id="WP_090617733.1">
    <property type="nucleotide sequence ID" value="NZ_FOFD01000003.1"/>
</dbReference>
<name>A0A1H9J110_9EURY</name>
<dbReference type="STRING" id="1186196.SAMN04489841_2397"/>
<feature type="transmembrane region" description="Helical" evidence="6">
    <location>
        <begin position="113"/>
        <end position="133"/>
    </location>
</feature>
<evidence type="ECO:0000256" key="4">
    <source>
        <dbReference type="ARBA" id="ARBA00022989"/>
    </source>
</evidence>
<evidence type="ECO:0000313" key="8">
    <source>
        <dbReference type="Proteomes" id="UP000199114"/>
    </source>
</evidence>
<dbReference type="InterPro" id="IPR004307">
    <property type="entry name" value="TspO_MBR"/>
</dbReference>
<evidence type="ECO:0000256" key="6">
    <source>
        <dbReference type="SAM" id="Phobius"/>
    </source>
</evidence>
<dbReference type="Proteomes" id="UP000199114">
    <property type="component" value="Unassembled WGS sequence"/>
</dbReference>
<dbReference type="Gene3D" id="1.20.1260.100">
    <property type="entry name" value="TspO/MBR protein"/>
    <property type="match status" value="1"/>
</dbReference>
<comment type="similarity">
    <text evidence="2">Belongs to the TspO/BZRP family.</text>
</comment>
<gene>
    <name evidence="7" type="ORF">SAMN04489841_2397</name>
</gene>
<keyword evidence="8" id="KW-1185">Reference proteome</keyword>